<reference evidence="1 2" key="1">
    <citation type="submission" date="2014-03" db="EMBL/GenBank/DDBJ databases">
        <title>Genomics of Bifidobacteria.</title>
        <authorList>
            <person name="Ventura M."/>
            <person name="Milani C."/>
            <person name="Lugli G.A."/>
        </authorList>
    </citation>
    <scope>NUCLEOTIDE SEQUENCE [LARGE SCALE GENOMIC DNA]</scope>
    <source>
        <strain evidence="1 2">DSM 23969</strain>
    </source>
</reference>
<dbReference type="eggNOG" id="ENOG5031TDG">
    <property type="taxonomic scope" value="Bacteria"/>
</dbReference>
<evidence type="ECO:0000313" key="1">
    <source>
        <dbReference type="EMBL" id="KFI52762.1"/>
    </source>
</evidence>
<evidence type="ECO:0000313" key="2">
    <source>
        <dbReference type="Proteomes" id="UP000029108"/>
    </source>
</evidence>
<comment type="caution">
    <text evidence="1">The sequence shown here is derived from an EMBL/GenBank/DDBJ whole genome shotgun (WGS) entry which is preliminary data.</text>
</comment>
<proteinExistence type="predicted"/>
<gene>
    <name evidence="1" type="ORF">BBIA_0446</name>
</gene>
<dbReference type="AlphaFoldDB" id="A0A087A1W2"/>
<protein>
    <submittedName>
        <fullName evidence="1">Uncharacterized protein</fullName>
    </submittedName>
</protein>
<dbReference type="Proteomes" id="UP000029108">
    <property type="component" value="Unassembled WGS sequence"/>
</dbReference>
<name>A0A087A1W2_9BIFI</name>
<sequence length="130" mass="13853">MWITPTIRPHTPFRLDTAAASRFNGRMNSIFASSSAFGVASPFGGSSVFGTDGTCSCHGIVDASRNLVSARVSQTRLASEAILAPRSRGDAIPWEGNAASLFRQRLNQCAVDARLVEHNAQTVLSLCWGA</sequence>
<dbReference type="STRING" id="1437608.GCA_000771645_02309"/>
<dbReference type="EMBL" id="JGYN01000004">
    <property type="protein sequence ID" value="KFI52762.1"/>
    <property type="molecule type" value="Genomic_DNA"/>
</dbReference>
<keyword evidence="2" id="KW-1185">Reference proteome</keyword>
<organism evidence="1 2">
    <name type="scientific">Bifidobacterium biavatii DSM 23969</name>
    <dbReference type="NCBI Taxonomy" id="1437608"/>
    <lineage>
        <taxon>Bacteria</taxon>
        <taxon>Bacillati</taxon>
        <taxon>Actinomycetota</taxon>
        <taxon>Actinomycetes</taxon>
        <taxon>Bifidobacteriales</taxon>
        <taxon>Bifidobacteriaceae</taxon>
        <taxon>Bifidobacterium</taxon>
    </lineage>
</organism>
<accession>A0A087A1W2</accession>